<accession>D6TW50</accession>
<sequence length="370" mass="40000">MKTEEKVSIGVIGCGAISSIYLQAPRTFDILSIVACSDQVRERAESQAAAFGIPKVLSVEELLNDPDIEVVLNLTIPKAHAEIGMAALNAGKAVYGEKPLALEREEGQALLRLARERRLRVGSAPDTFLGGGIQTCIDLINDGVIGVPVAAAAFFMGHGPEDWHPDPNFFYQPGAGPLFDMGPYYLTALIAMMGPVQRVSSSTRITFPERQITSQPHAGEIIIVNTPTHIAGTLEFENGAIATLITSFDVWHHHLPNIEIYGTEGSLRVPDPNTFGGPIQIRRMDETAWREVSVTRGYTNNSRGIGLADMAYAIRTGASHRASQELAFHVLDIMQTLHESAREGHHITLGSTCSRPASLDPSIFAQDALG</sequence>
<dbReference type="PANTHER" id="PTHR43818:SF11">
    <property type="entry name" value="BCDNA.GH03377"/>
    <property type="match status" value="1"/>
</dbReference>
<dbReference type="InterPro" id="IPR036291">
    <property type="entry name" value="NAD(P)-bd_dom_sf"/>
</dbReference>
<dbReference type="RefSeq" id="WP_007915955.1">
    <property type="nucleotide sequence ID" value="NZ_ADVG01000003.1"/>
</dbReference>
<keyword evidence="5" id="KW-1185">Reference proteome</keyword>
<name>D6TW50_KTERA</name>
<dbReference type="Gene3D" id="3.30.360.10">
    <property type="entry name" value="Dihydrodipicolinate Reductase, domain 2"/>
    <property type="match status" value="1"/>
</dbReference>
<dbReference type="STRING" id="485913.Krac_5475"/>
<dbReference type="OrthoDB" id="240873at2"/>
<evidence type="ECO:0000313" key="4">
    <source>
        <dbReference type="EMBL" id="EFH84433.1"/>
    </source>
</evidence>
<dbReference type="eggNOG" id="COG0673">
    <property type="taxonomic scope" value="Bacteria"/>
</dbReference>
<gene>
    <name evidence="4" type="ORF">Krac_5475</name>
</gene>
<comment type="caution">
    <text evidence="4">The sequence shown here is derived from an EMBL/GenBank/DDBJ whole genome shotgun (WGS) entry which is preliminary data.</text>
</comment>
<keyword evidence="1" id="KW-0560">Oxidoreductase</keyword>
<dbReference type="InterPro" id="IPR055170">
    <property type="entry name" value="GFO_IDH_MocA-like_dom"/>
</dbReference>
<dbReference type="SUPFAM" id="SSF55347">
    <property type="entry name" value="Glyceraldehyde-3-phosphate dehydrogenase-like, C-terminal domain"/>
    <property type="match status" value="1"/>
</dbReference>
<evidence type="ECO:0000313" key="5">
    <source>
        <dbReference type="Proteomes" id="UP000004508"/>
    </source>
</evidence>
<dbReference type="Pfam" id="PF01408">
    <property type="entry name" value="GFO_IDH_MocA"/>
    <property type="match status" value="1"/>
</dbReference>
<reference evidence="4 5" key="1">
    <citation type="journal article" date="2011" name="Stand. Genomic Sci.">
        <title>Non-contiguous finished genome sequence and contextual data of the filamentous soil bacterium Ktedonobacter racemifer type strain (SOSP1-21).</title>
        <authorList>
            <person name="Chang Y.J."/>
            <person name="Land M."/>
            <person name="Hauser L."/>
            <person name="Chertkov O."/>
            <person name="Del Rio T.G."/>
            <person name="Nolan M."/>
            <person name="Copeland A."/>
            <person name="Tice H."/>
            <person name="Cheng J.F."/>
            <person name="Lucas S."/>
            <person name="Han C."/>
            <person name="Goodwin L."/>
            <person name="Pitluck S."/>
            <person name="Ivanova N."/>
            <person name="Ovchinikova G."/>
            <person name="Pati A."/>
            <person name="Chen A."/>
            <person name="Palaniappan K."/>
            <person name="Mavromatis K."/>
            <person name="Liolios K."/>
            <person name="Brettin T."/>
            <person name="Fiebig A."/>
            <person name="Rohde M."/>
            <person name="Abt B."/>
            <person name="Goker M."/>
            <person name="Detter J.C."/>
            <person name="Woyke T."/>
            <person name="Bristow J."/>
            <person name="Eisen J.A."/>
            <person name="Markowitz V."/>
            <person name="Hugenholtz P."/>
            <person name="Kyrpides N.C."/>
            <person name="Klenk H.P."/>
            <person name="Lapidus A."/>
        </authorList>
    </citation>
    <scope>NUCLEOTIDE SEQUENCE [LARGE SCALE GENOMIC DNA]</scope>
    <source>
        <strain evidence="5">DSM 44963</strain>
    </source>
</reference>
<dbReference type="SUPFAM" id="SSF51735">
    <property type="entry name" value="NAD(P)-binding Rossmann-fold domains"/>
    <property type="match status" value="1"/>
</dbReference>
<organism evidence="4 5">
    <name type="scientific">Ktedonobacter racemifer DSM 44963</name>
    <dbReference type="NCBI Taxonomy" id="485913"/>
    <lineage>
        <taxon>Bacteria</taxon>
        <taxon>Bacillati</taxon>
        <taxon>Chloroflexota</taxon>
        <taxon>Ktedonobacteria</taxon>
        <taxon>Ktedonobacterales</taxon>
        <taxon>Ktedonobacteraceae</taxon>
        <taxon>Ktedonobacter</taxon>
    </lineage>
</organism>
<dbReference type="EMBL" id="ADVG01000003">
    <property type="protein sequence ID" value="EFH84433.1"/>
    <property type="molecule type" value="Genomic_DNA"/>
</dbReference>
<dbReference type="AlphaFoldDB" id="D6TW50"/>
<evidence type="ECO:0000259" key="2">
    <source>
        <dbReference type="Pfam" id="PF01408"/>
    </source>
</evidence>
<proteinExistence type="predicted"/>
<dbReference type="InterPro" id="IPR000683">
    <property type="entry name" value="Gfo/Idh/MocA-like_OxRdtase_N"/>
</dbReference>
<dbReference type="GO" id="GO:0016491">
    <property type="term" value="F:oxidoreductase activity"/>
    <property type="evidence" value="ECO:0007669"/>
    <property type="project" value="UniProtKB-KW"/>
</dbReference>
<dbReference type="Gene3D" id="3.40.50.720">
    <property type="entry name" value="NAD(P)-binding Rossmann-like Domain"/>
    <property type="match status" value="1"/>
</dbReference>
<feature type="domain" description="Gfo/Idh/MocA-like oxidoreductase N-terminal" evidence="2">
    <location>
        <begin position="8"/>
        <end position="121"/>
    </location>
</feature>
<feature type="domain" description="GFO/IDH/MocA-like oxidoreductase" evidence="3">
    <location>
        <begin position="134"/>
        <end position="268"/>
    </location>
</feature>
<evidence type="ECO:0000259" key="3">
    <source>
        <dbReference type="Pfam" id="PF22725"/>
    </source>
</evidence>
<dbReference type="InterPro" id="IPR050463">
    <property type="entry name" value="Gfo/Idh/MocA_oxidrdct_glycsds"/>
</dbReference>
<dbReference type="Pfam" id="PF22725">
    <property type="entry name" value="GFO_IDH_MocA_C3"/>
    <property type="match status" value="1"/>
</dbReference>
<dbReference type="GO" id="GO:0000166">
    <property type="term" value="F:nucleotide binding"/>
    <property type="evidence" value="ECO:0007669"/>
    <property type="project" value="InterPro"/>
</dbReference>
<dbReference type="PANTHER" id="PTHR43818">
    <property type="entry name" value="BCDNA.GH03377"/>
    <property type="match status" value="1"/>
</dbReference>
<evidence type="ECO:0000256" key="1">
    <source>
        <dbReference type="ARBA" id="ARBA00023002"/>
    </source>
</evidence>
<dbReference type="Proteomes" id="UP000004508">
    <property type="component" value="Unassembled WGS sequence"/>
</dbReference>
<dbReference type="InParanoid" id="D6TW50"/>
<protein>
    <submittedName>
        <fullName evidence="4">Oxidoreductase domain protein</fullName>
    </submittedName>
</protein>